<name>A0A3P3YBE7_PLABS</name>
<comment type="subcellular location">
    <subcellularLocation>
        <location evidence="1">Nucleus</location>
    </subcellularLocation>
</comment>
<geneLocation type="mitochondrion" evidence="8"/>
<protein>
    <submittedName>
        <fullName evidence="8">Uncharacterized protein</fullName>
    </submittedName>
</protein>
<feature type="domain" description="ORC6 first cyclin-like" evidence="6">
    <location>
        <begin position="75"/>
        <end position="146"/>
    </location>
</feature>
<comment type="similarity">
    <text evidence="2">Belongs to the ORC6 family.</text>
</comment>
<accession>A0A3P3YBE7</accession>
<dbReference type="PANTHER" id="PTHR11276">
    <property type="entry name" value="DNA POLYMERASE TYPE-X FAMILY MEMBER"/>
    <property type="match status" value="1"/>
</dbReference>
<gene>
    <name evidence="8" type="ORF">PLBR_LOCUS4689</name>
</gene>
<dbReference type="AlphaFoldDB" id="A0A3P3YBE7"/>
<dbReference type="Pfam" id="PF14716">
    <property type="entry name" value="HHH_8"/>
    <property type="match status" value="1"/>
</dbReference>
<keyword evidence="4" id="KW-0238">DNA-binding</keyword>
<evidence type="ECO:0000259" key="6">
    <source>
        <dbReference type="Pfam" id="PF05460"/>
    </source>
</evidence>
<keyword evidence="3" id="KW-0235">DNA replication</keyword>
<proteinExistence type="inferred from homology"/>
<dbReference type="GO" id="GO:0003677">
    <property type="term" value="F:DNA binding"/>
    <property type="evidence" value="ECO:0007669"/>
    <property type="project" value="UniProtKB-KW"/>
</dbReference>
<feature type="domain" description="Crossover junction endonuclease MUS81-like HHH" evidence="7">
    <location>
        <begin position="278"/>
        <end position="345"/>
    </location>
</feature>
<keyword evidence="5" id="KW-0539">Nucleus</keyword>
<evidence type="ECO:0000259" key="7">
    <source>
        <dbReference type="Pfam" id="PF14716"/>
    </source>
</evidence>
<dbReference type="GO" id="GO:0003887">
    <property type="term" value="F:DNA-directed DNA polymerase activity"/>
    <property type="evidence" value="ECO:0007669"/>
    <property type="project" value="InterPro"/>
</dbReference>
<dbReference type="Gene3D" id="1.10.150.110">
    <property type="entry name" value="DNA polymerase beta, N-terminal domain-like"/>
    <property type="match status" value="1"/>
</dbReference>
<sequence>MHRPSCPSCDRTRAVRLPRRQRVGAGHAGQIYRLCMHGWRQHPTPGVPVGPSAQAVAAMASLKKVFEKLKVVGAPVQDMAWTFLKRSQSKHPSLGARAEHCRSYVCADLATMMCNEVLSRHDAIRCSGVDEKVYANTYHQLHRVLELPKDANVTYLCRVFKVEHLEEVTKEVIMAYLMEYARVIKRPTRGVMHVNPLLAAACLNLVTKRKGNVLPVRDLLRALHCKKKWQMVMYDKFKNGVMKYCDRALPPVENVRPKPVTFEKQYFGVDREEAPSDCPNKFLSDALLTFSNDYFSMNWVAKGTAYYKAARSLRACTTEIKSGEQAIKLLGVERDIAKAIDEMFKQMPAFRALFDPKANEESIQELEQVCGINRWKATILVEDHQVLSVDMLYGKQQLLDATAVKGLRYYRTFQTPMSSATVGDIVSKVQDAAARVKPEVRIEECGPHELRAFPVRVVKVLVELPPDQFDAMIAALHADGVIHEIIVSGPDVRTVAWKWSPQEKQDVAATMDRPAPTTLSLADIERRLEETQSPIELDFDFQLADTNNNLAPLVTPRYVDKNETAIPSNVCRVDLHRTDKERFVVTRTHLLGPRRFFKALKRQAAGRGLYLSRKSLRKPSGEMIPVDSDDNLFGAIGMKPVPVGDRRAFAEDQPLFDDEWPAEDSDDDVDLPRHIPLHKLLDSDNADGELDYIDLVKRRCGSRHPLPEYDGSFMYK</sequence>
<dbReference type="InterPro" id="IPR008721">
    <property type="entry name" value="ORC6_cyclin_first"/>
</dbReference>
<evidence type="ECO:0000256" key="4">
    <source>
        <dbReference type="ARBA" id="ARBA00023125"/>
    </source>
</evidence>
<dbReference type="InterPro" id="IPR027421">
    <property type="entry name" value="DNA_pol_lamdba_lyase_dom_sf"/>
</dbReference>
<dbReference type="GO" id="GO:0006260">
    <property type="term" value="P:DNA replication"/>
    <property type="evidence" value="ECO:0007669"/>
    <property type="project" value="UniProtKB-KW"/>
</dbReference>
<dbReference type="Pfam" id="PF05460">
    <property type="entry name" value="ORC6"/>
    <property type="match status" value="1"/>
</dbReference>
<dbReference type="GO" id="GO:0005664">
    <property type="term" value="C:nuclear origin of replication recognition complex"/>
    <property type="evidence" value="ECO:0007669"/>
    <property type="project" value="InterPro"/>
</dbReference>
<evidence type="ECO:0000256" key="2">
    <source>
        <dbReference type="ARBA" id="ARBA00010840"/>
    </source>
</evidence>
<dbReference type="Proteomes" id="UP000290189">
    <property type="component" value="Unassembled WGS sequence"/>
</dbReference>
<evidence type="ECO:0000256" key="1">
    <source>
        <dbReference type="ARBA" id="ARBA00004123"/>
    </source>
</evidence>
<organism evidence="8 9">
    <name type="scientific">Plasmodiophora brassicae</name>
    <name type="common">Clubroot disease agent</name>
    <dbReference type="NCBI Taxonomy" id="37360"/>
    <lineage>
        <taxon>Eukaryota</taxon>
        <taxon>Sar</taxon>
        <taxon>Rhizaria</taxon>
        <taxon>Endomyxa</taxon>
        <taxon>Phytomyxea</taxon>
        <taxon>Plasmodiophorida</taxon>
        <taxon>Plasmodiophoridae</taxon>
        <taxon>Plasmodiophora</taxon>
    </lineage>
</organism>
<reference evidence="8 9" key="1">
    <citation type="submission" date="2018-03" db="EMBL/GenBank/DDBJ databases">
        <authorList>
            <person name="Fogelqvist J."/>
        </authorList>
    </citation>
    <scope>NUCLEOTIDE SEQUENCE [LARGE SCALE GENOMIC DNA]</scope>
</reference>
<dbReference type="InterPro" id="IPR043519">
    <property type="entry name" value="NT_sf"/>
</dbReference>
<dbReference type="SUPFAM" id="SSF47802">
    <property type="entry name" value="DNA polymerase beta, N-terminal domain-like"/>
    <property type="match status" value="1"/>
</dbReference>
<dbReference type="GO" id="GO:0006303">
    <property type="term" value="P:double-strand break repair via nonhomologous end joining"/>
    <property type="evidence" value="ECO:0007669"/>
    <property type="project" value="TreeGrafter"/>
</dbReference>
<evidence type="ECO:0000313" key="8">
    <source>
        <dbReference type="EMBL" id="SPQ97474.1"/>
    </source>
</evidence>
<keyword evidence="8" id="KW-0496">Mitochondrion</keyword>
<dbReference type="InterPro" id="IPR022312">
    <property type="entry name" value="DNA_pol_X"/>
</dbReference>
<dbReference type="SUPFAM" id="SSF81301">
    <property type="entry name" value="Nucleotidyltransferase"/>
    <property type="match status" value="1"/>
</dbReference>
<dbReference type="InterPro" id="IPR010996">
    <property type="entry name" value="HHH_MUS81"/>
</dbReference>
<dbReference type="PANTHER" id="PTHR11276:SF28">
    <property type="entry name" value="DNA POLYMERASE LAMBDA"/>
    <property type="match status" value="1"/>
</dbReference>
<evidence type="ECO:0000313" key="9">
    <source>
        <dbReference type="Proteomes" id="UP000290189"/>
    </source>
</evidence>
<evidence type="ECO:0000256" key="5">
    <source>
        <dbReference type="ARBA" id="ARBA00023242"/>
    </source>
</evidence>
<dbReference type="EMBL" id="OVEO01000007">
    <property type="protein sequence ID" value="SPQ97474.1"/>
    <property type="molecule type" value="Genomic_DNA"/>
</dbReference>
<evidence type="ECO:0000256" key="3">
    <source>
        <dbReference type="ARBA" id="ARBA00022705"/>
    </source>
</evidence>